<dbReference type="InterPro" id="IPR020846">
    <property type="entry name" value="MFS_dom"/>
</dbReference>
<dbReference type="InterPro" id="IPR003959">
    <property type="entry name" value="ATPase_AAA_core"/>
</dbReference>
<dbReference type="EMBL" id="AMCV02000011">
    <property type="protein sequence ID" value="TDZ22223.1"/>
    <property type="molecule type" value="Genomic_DNA"/>
</dbReference>
<feature type="transmembrane region" description="Helical" evidence="9">
    <location>
        <begin position="208"/>
        <end position="231"/>
    </location>
</feature>
<dbReference type="PROSITE" id="PS00216">
    <property type="entry name" value="SUGAR_TRANSPORT_1"/>
    <property type="match status" value="1"/>
</dbReference>
<evidence type="ECO:0000256" key="3">
    <source>
        <dbReference type="ARBA" id="ARBA00022448"/>
    </source>
</evidence>
<dbReference type="Gene3D" id="1.20.1250.20">
    <property type="entry name" value="MFS general substrate transporter like domains"/>
    <property type="match status" value="1"/>
</dbReference>
<feature type="region of interest" description="Disordered" evidence="8">
    <location>
        <begin position="772"/>
        <end position="824"/>
    </location>
</feature>
<evidence type="ECO:0000256" key="9">
    <source>
        <dbReference type="SAM" id="Phobius"/>
    </source>
</evidence>
<evidence type="ECO:0000256" key="4">
    <source>
        <dbReference type="ARBA" id="ARBA00022692"/>
    </source>
</evidence>
<dbReference type="GO" id="GO:0016887">
    <property type="term" value="F:ATP hydrolysis activity"/>
    <property type="evidence" value="ECO:0007669"/>
    <property type="project" value="InterPro"/>
</dbReference>
<evidence type="ECO:0000256" key="2">
    <source>
        <dbReference type="ARBA" id="ARBA00010992"/>
    </source>
</evidence>
<dbReference type="InterPro" id="IPR005828">
    <property type="entry name" value="MFS_sugar_transport-like"/>
</dbReference>
<dbReference type="SMART" id="SM00382">
    <property type="entry name" value="AAA"/>
    <property type="match status" value="1"/>
</dbReference>
<dbReference type="InterPro" id="IPR005829">
    <property type="entry name" value="Sugar_transporter_CS"/>
</dbReference>
<feature type="transmembrane region" description="Helical" evidence="9">
    <location>
        <begin position="382"/>
        <end position="403"/>
    </location>
</feature>
<protein>
    <submittedName>
        <fullName evidence="11">Quinate permease</fullName>
    </submittedName>
</protein>
<dbReference type="PRINTS" id="PR00171">
    <property type="entry name" value="SUGRTRNSPORT"/>
</dbReference>
<dbReference type="PANTHER" id="PTHR48022:SF20">
    <property type="entry name" value="MAJOR FACILITATOR SUPERFAMILY (MFS) PROFILE DOMAIN-CONTAINING PROTEIN-RELATED"/>
    <property type="match status" value="1"/>
</dbReference>
<feature type="transmembrane region" description="Helical" evidence="9">
    <location>
        <begin position="415"/>
        <end position="441"/>
    </location>
</feature>
<evidence type="ECO:0000313" key="11">
    <source>
        <dbReference type="EMBL" id="TDZ22223.1"/>
    </source>
</evidence>
<feature type="transmembrane region" description="Helical" evidence="9">
    <location>
        <begin position="137"/>
        <end position="157"/>
    </location>
</feature>
<dbReference type="SUPFAM" id="SSF103473">
    <property type="entry name" value="MFS general substrate transporter"/>
    <property type="match status" value="1"/>
</dbReference>
<dbReference type="FunFam" id="1.20.1250.20:FF:000026">
    <property type="entry name" value="MFS quinate transporter QutD"/>
    <property type="match status" value="1"/>
</dbReference>
<dbReference type="Gene3D" id="3.40.50.300">
    <property type="entry name" value="P-loop containing nucleotide triphosphate hydrolases"/>
    <property type="match status" value="1"/>
</dbReference>
<feature type="transmembrane region" description="Helical" evidence="9">
    <location>
        <begin position="482"/>
        <end position="503"/>
    </location>
</feature>
<keyword evidence="4 9" id="KW-0812">Transmembrane</keyword>
<feature type="transmembrane region" description="Helical" evidence="9">
    <location>
        <begin position="353"/>
        <end position="375"/>
    </location>
</feature>
<gene>
    <name evidence="11" type="primary">qa-y-2</name>
    <name evidence="11" type="ORF">Cob_v004937</name>
</gene>
<dbReference type="InterPro" id="IPR027417">
    <property type="entry name" value="P-loop_NTPase"/>
</dbReference>
<feature type="compositionally biased region" description="Basic and acidic residues" evidence="8">
    <location>
        <begin position="813"/>
        <end position="824"/>
    </location>
</feature>
<evidence type="ECO:0000259" key="10">
    <source>
        <dbReference type="PROSITE" id="PS50850"/>
    </source>
</evidence>
<evidence type="ECO:0000256" key="1">
    <source>
        <dbReference type="ARBA" id="ARBA00004141"/>
    </source>
</evidence>
<dbReference type="Pfam" id="PF00004">
    <property type="entry name" value="AAA"/>
    <property type="match status" value="1"/>
</dbReference>
<feature type="transmembrane region" description="Helical" evidence="9">
    <location>
        <begin position="316"/>
        <end position="338"/>
    </location>
</feature>
<dbReference type="PROSITE" id="PS00217">
    <property type="entry name" value="SUGAR_TRANSPORT_2"/>
    <property type="match status" value="1"/>
</dbReference>
<evidence type="ECO:0000313" key="12">
    <source>
        <dbReference type="Proteomes" id="UP000014480"/>
    </source>
</evidence>
<comment type="caution">
    <text evidence="11">The sequence shown here is derived from an EMBL/GenBank/DDBJ whole genome shotgun (WGS) entry which is preliminary data.</text>
</comment>
<keyword evidence="7" id="KW-0325">Glycoprotein</keyword>
<dbReference type="PANTHER" id="PTHR48022">
    <property type="entry name" value="PLASTIDIC GLUCOSE TRANSPORTER 4"/>
    <property type="match status" value="1"/>
</dbReference>
<dbReference type="AlphaFoldDB" id="A0A484FWG6"/>
<proteinExistence type="inferred from homology"/>
<evidence type="ECO:0000256" key="6">
    <source>
        <dbReference type="ARBA" id="ARBA00023136"/>
    </source>
</evidence>
<dbReference type="GO" id="GO:0005351">
    <property type="term" value="F:carbohydrate:proton symporter activity"/>
    <property type="evidence" value="ECO:0007669"/>
    <property type="project" value="TreeGrafter"/>
</dbReference>
<sequence>MGGHGSGNAAYDAALRRRQALMGASGARALVKNWKVARIAAFACIGGVLYGYNQGMFSGILAMPSFDKHMDGYTRNPTQKGWLTSILELGAWLGAVLSGFIAEVCSRKYGVLIATGVFILGVIVQITSVSGGHESILGGRFITGMGVGSLSMIVPLYNSECAPPEVRGALVALQQQAITFGIMISFWIDYGCNYIGGTTVETQSDAAWLVPICLQLGPAVILLVGMIWMPFSPRWLIHHGREEEARQTLAHLRDLPENHELIELEFLEIKAQSLFEKRSVAEHFPHLQQQTAWNTFKLQFVAMKALFQTRAMFKRVVVATVTMFFQQWTGINAVLYYAPQIFGQLGLSSNTTSLLATGVVGVAMMIATIPAVLWIDRLGRKPVLTVGAIGMGTCHIIIAVILAKNIDRFHEEPAAGWAAICMVWLFVVHFGYSWGPCAWIIIAEVWPLSTRPYGVALGASSNWMNNFIVGQVTPDMLVGITYGTYILFGLLTFIGAAFIWFVVPETKRLSLEEMDLVFGSEGAAQADFERMEEINREIGLSTILNRTAAPTDFQHTGELDKEKLDAAAASRVGGSQEKDRPSSILADAQNYERGKLMLYIYRCSNFLLVSSIAYKLHPSRHICLTCFCRRSQVLQHSHPMLGIAENDGARYLEDFEVVREKLVARGRRFADLAGSHYKAYRPGGFAKGAEVRVMVDAYKHHDRPLLGAFFGDKDAVLFVQSTGSIVQAPVDAAPAGGHIALEGPPTRRRGMEYWDDDDVGVRVRRSRRFFDEEERFPASPPPPPPPPRIRRRRVRSESRSRSRLRSVSSHLGEAARQRHEPDGLVKLRDPAERARASLERSRKALSDFHLSLCIAWVPGYDLKEKKWKSFEVDRISDIEWNNKPFESLVLPDGYKDLILAFVESQVKDRDSFDDVINGKGGGLVALLAGDPGVGKTLTAESVAEKIRAPLFKMELGDYTEDETPGGHRNRSRSPLNVGGRRTEDFTTAFDLAARWGAVLLIDECDMYLEQRSDTSSKRNRMVSRFLKELEYYPSLLFLTTNRERALDPAVHSRIHLTINYPALDMPSRQKIWQTFLEKSGSLMSSRETRALSEIEVNGRRIRNIVKTAGIMAKRENRAIRFKDVQTVMKITEGIDIGETAV</sequence>
<accession>A0A484FWG6</accession>
<reference evidence="12" key="2">
    <citation type="journal article" date="2019" name="Mol. Plant Microbe Interact.">
        <title>Genome sequence resources for four phytopathogenic fungi from the Colletotrichum orbiculare species complex.</title>
        <authorList>
            <person name="Gan P."/>
            <person name="Tsushima A."/>
            <person name="Narusaka M."/>
            <person name="Narusaka Y."/>
            <person name="Takano Y."/>
            <person name="Kubo Y."/>
            <person name="Shirasu K."/>
        </authorList>
    </citation>
    <scope>GENOME REANNOTATION</scope>
    <source>
        <strain evidence="12">104-T / ATCC 96160 / CBS 514.97 / LARS 414 / MAFF 240422</strain>
    </source>
</reference>
<evidence type="ECO:0000256" key="7">
    <source>
        <dbReference type="ARBA" id="ARBA00023180"/>
    </source>
</evidence>
<dbReference type="SUPFAM" id="SSF52540">
    <property type="entry name" value="P-loop containing nucleoside triphosphate hydrolases"/>
    <property type="match status" value="1"/>
</dbReference>
<dbReference type="Pfam" id="PF00083">
    <property type="entry name" value="Sugar_tr"/>
    <property type="match status" value="1"/>
</dbReference>
<keyword evidence="12" id="KW-1185">Reference proteome</keyword>
<dbReference type="CDD" id="cd19481">
    <property type="entry name" value="RecA-like_protease"/>
    <property type="match status" value="1"/>
</dbReference>
<evidence type="ECO:0000256" key="8">
    <source>
        <dbReference type="SAM" id="MobiDB-lite"/>
    </source>
</evidence>
<dbReference type="CDD" id="cd17356">
    <property type="entry name" value="MFS_HXT"/>
    <property type="match status" value="1"/>
</dbReference>
<evidence type="ECO:0000256" key="5">
    <source>
        <dbReference type="ARBA" id="ARBA00022989"/>
    </source>
</evidence>
<feature type="transmembrane region" description="Helical" evidence="9">
    <location>
        <begin position="109"/>
        <end position="131"/>
    </location>
</feature>
<feature type="transmembrane region" description="Helical" evidence="9">
    <location>
        <begin position="39"/>
        <end position="62"/>
    </location>
</feature>
<dbReference type="PROSITE" id="PS50850">
    <property type="entry name" value="MFS"/>
    <property type="match status" value="1"/>
</dbReference>
<dbReference type="GO" id="GO:0005524">
    <property type="term" value="F:ATP binding"/>
    <property type="evidence" value="ECO:0007669"/>
    <property type="project" value="InterPro"/>
</dbReference>
<dbReference type="InterPro" id="IPR036259">
    <property type="entry name" value="MFS_trans_sf"/>
</dbReference>
<reference evidence="12" key="1">
    <citation type="journal article" date="2013" name="New Phytol.">
        <title>Comparative genomic and transcriptomic analyses reveal the hemibiotrophic stage shift of Colletotrichum fungi.</title>
        <authorList>
            <person name="Gan P."/>
            <person name="Ikeda K."/>
            <person name="Irieda H."/>
            <person name="Narusaka M."/>
            <person name="O'Connell R.J."/>
            <person name="Narusaka Y."/>
            <person name="Takano Y."/>
            <person name="Kubo Y."/>
            <person name="Shirasu K."/>
        </authorList>
    </citation>
    <scope>NUCLEOTIDE SEQUENCE [LARGE SCALE GENOMIC DNA]</scope>
    <source>
        <strain evidence="12">104-T / ATCC 96160 / CBS 514.97 / LARS 414 / MAFF 240422</strain>
    </source>
</reference>
<dbReference type="GO" id="GO:0016020">
    <property type="term" value="C:membrane"/>
    <property type="evidence" value="ECO:0007669"/>
    <property type="project" value="UniProtKB-SubCell"/>
</dbReference>
<dbReference type="OrthoDB" id="8120565at2759"/>
<dbReference type="InterPro" id="IPR003593">
    <property type="entry name" value="AAA+_ATPase"/>
</dbReference>
<feature type="compositionally biased region" description="Pro residues" evidence="8">
    <location>
        <begin position="778"/>
        <end position="787"/>
    </location>
</feature>
<feature type="transmembrane region" description="Helical" evidence="9">
    <location>
        <begin position="82"/>
        <end position="102"/>
    </location>
</feature>
<keyword evidence="5 9" id="KW-1133">Transmembrane helix</keyword>
<keyword evidence="6 9" id="KW-0472">Membrane</keyword>
<keyword evidence="3" id="KW-0813">Transport</keyword>
<dbReference type="STRING" id="1213857.A0A484FWG6"/>
<organism evidence="11 12">
    <name type="scientific">Colletotrichum orbiculare (strain 104-T / ATCC 96160 / CBS 514.97 / LARS 414 / MAFF 240422)</name>
    <name type="common">Cucumber anthracnose fungus</name>
    <name type="synonym">Colletotrichum lagenarium</name>
    <dbReference type="NCBI Taxonomy" id="1213857"/>
    <lineage>
        <taxon>Eukaryota</taxon>
        <taxon>Fungi</taxon>
        <taxon>Dikarya</taxon>
        <taxon>Ascomycota</taxon>
        <taxon>Pezizomycotina</taxon>
        <taxon>Sordariomycetes</taxon>
        <taxon>Hypocreomycetidae</taxon>
        <taxon>Glomerellales</taxon>
        <taxon>Glomerellaceae</taxon>
        <taxon>Colletotrichum</taxon>
        <taxon>Colletotrichum orbiculare species complex</taxon>
    </lineage>
</organism>
<dbReference type="InterPro" id="IPR050360">
    <property type="entry name" value="MFS_Sugar_Transporters"/>
</dbReference>
<dbReference type="Proteomes" id="UP000014480">
    <property type="component" value="Unassembled WGS sequence"/>
</dbReference>
<comment type="subcellular location">
    <subcellularLocation>
        <location evidence="1">Membrane</location>
        <topology evidence="1">Multi-pass membrane protein</topology>
    </subcellularLocation>
</comment>
<dbReference type="NCBIfam" id="TIGR00879">
    <property type="entry name" value="SP"/>
    <property type="match status" value="1"/>
</dbReference>
<feature type="transmembrane region" description="Helical" evidence="9">
    <location>
        <begin position="169"/>
        <end position="188"/>
    </location>
</feature>
<name>A0A484FWG6_COLOR</name>
<dbReference type="InterPro" id="IPR003663">
    <property type="entry name" value="Sugar/inositol_transpt"/>
</dbReference>
<feature type="domain" description="Major facilitator superfamily (MFS) profile" evidence="10">
    <location>
        <begin position="39"/>
        <end position="507"/>
    </location>
</feature>
<comment type="similarity">
    <text evidence="2">Belongs to the major facilitator superfamily. Sugar transporter (TC 2.A.1.1) family.</text>
</comment>